<evidence type="ECO:0000313" key="1">
    <source>
        <dbReference type="EMBL" id="KUM49080.1"/>
    </source>
</evidence>
<gene>
    <name evidence="1" type="primary">atp8</name>
    <name evidence="1" type="ORF">ABT39_MTgene4417</name>
</gene>
<protein>
    <submittedName>
        <fullName evidence="1">ATPase subunit 8</fullName>
    </submittedName>
</protein>
<dbReference type="AlphaFoldDB" id="A0A101M1B8"/>
<comment type="caution">
    <text evidence="1">The sequence shown here is derived from an EMBL/GenBank/DDBJ whole genome shotgun (WGS) entry which is preliminary data.</text>
</comment>
<geneLocation type="mitochondrion" evidence="1"/>
<accession>A0A101M1B8</accession>
<keyword evidence="1" id="KW-0496">Mitochondrion</keyword>
<dbReference type="EMBL" id="LKAM01000004">
    <property type="protein sequence ID" value="KUM49080.1"/>
    <property type="molecule type" value="Genomic_DNA"/>
</dbReference>
<sequence length="99" mass="11144">MMEYLRSTEFSNYGTNWFHTDKGGGKTSGATTRWKRFREEVEAPVYPICTPVSSKYPNGVTPSTYWGKIINSLLSGEIKPCCVYLRACCLLTSILLSHP</sequence>
<organism evidence="1">
    <name type="scientific">Picea glauca</name>
    <name type="common">White spruce</name>
    <name type="synonym">Pinus glauca</name>
    <dbReference type="NCBI Taxonomy" id="3330"/>
    <lineage>
        <taxon>Eukaryota</taxon>
        <taxon>Viridiplantae</taxon>
        <taxon>Streptophyta</taxon>
        <taxon>Embryophyta</taxon>
        <taxon>Tracheophyta</taxon>
        <taxon>Spermatophyta</taxon>
        <taxon>Pinopsida</taxon>
        <taxon>Pinidae</taxon>
        <taxon>Conifers I</taxon>
        <taxon>Pinales</taxon>
        <taxon>Pinaceae</taxon>
        <taxon>Picea</taxon>
    </lineage>
</organism>
<reference evidence="1" key="1">
    <citation type="journal article" date="2015" name="Genome Biol. Evol.">
        <title>Organellar Genomes of White Spruce (Picea glauca): Assembly and Annotation.</title>
        <authorList>
            <person name="Jackman S.D."/>
            <person name="Warren R.L."/>
            <person name="Gibb E.A."/>
            <person name="Vandervalk B.P."/>
            <person name="Mohamadi H."/>
            <person name="Chu J."/>
            <person name="Raymond A."/>
            <person name="Pleasance S."/>
            <person name="Coope R."/>
            <person name="Wildung M.R."/>
            <person name="Ritland C.E."/>
            <person name="Bousquet J."/>
            <person name="Jones S.J."/>
            <person name="Bohlmann J."/>
            <person name="Birol I."/>
        </authorList>
    </citation>
    <scope>NUCLEOTIDE SEQUENCE [LARGE SCALE GENOMIC DNA]</scope>
    <source>
        <tissue evidence="1">Flushing bud</tissue>
    </source>
</reference>
<name>A0A101M1B8_PICGL</name>
<proteinExistence type="predicted"/>